<dbReference type="Proteomes" id="UP001046350">
    <property type="component" value="Chromosome"/>
</dbReference>
<accession>A0ABX8ND50</accession>
<keyword evidence="3" id="KW-1185">Reference proteome</keyword>
<evidence type="ECO:0000313" key="2">
    <source>
        <dbReference type="EMBL" id="QXH53800.1"/>
    </source>
</evidence>
<dbReference type="InterPro" id="IPR016128">
    <property type="entry name" value="Pyosin/cloacin_T_dom"/>
</dbReference>
<reference evidence="2" key="1">
    <citation type="journal article" date="2021" name="Microorganisms">
        <title>The Ever-Expanding Pseudomonas Genus: Description of 43 New Species and Partition of the Pseudomonas putida Group.</title>
        <authorList>
            <person name="Girard L."/>
            <person name="Lood C."/>
            <person name="Hofte M."/>
            <person name="Vandamme P."/>
            <person name="Rokni-Zadeh H."/>
            <person name="van Noort V."/>
            <person name="Lavigne R."/>
            <person name="De Mot R."/>
        </authorList>
    </citation>
    <scope>NUCLEOTIDE SEQUENCE</scope>
    <source>
        <strain evidence="2">COW40</strain>
    </source>
</reference>
<name>A0ABX8ND50_9PSED</name>
<evidence type="ECO:0000313" key="3">
    <source>
        <dbReference type="Proteomes" id="UP001046350"/>
    </source>
</evidence>
<protein>
    <submittedName>
        <fullName evidence="2">S-type pyocin domain-containing protein</fullName>
    </submittedName>
</protein>
<feature type="domain" description="Pyosin/cloacin translocation" evidence="1">
    <location>
        <begin position="302"/>
        <end position="431"/>
    </location>
</feature>
<organism evidence="2 3">
    <name type="scientific">Pseudomonas fakonensis</name>
    <dbReference type="NCBI Taxonomy" id="2842355"/>
    <lineage>
        <taxon>Bacteria</taxon>
        <taxon>Pseudomonadati</taxon>
        <taxon>Pseudomonadota</taxon>
        <taxon>Gammaproteobacteria</taxon>
        <taxon>Pseudomonadales</taxon>
        <taxon>Pseudomonadaceae</taxon>
        <taxon>Pseudomonas</taxon>
    </lineage>
</organism>
<dbReference type="RefSeq" id="WP_217843195.1">
    <property type="nucleotide sequence ID" value="NZ_CP077076.1"/>
</dbReference>
<dbReference type="Pfam" id="PF06958">
    <property type="entry name" value="Pyocin_S"/>
    <property type="match status" value="1"/>
</dbReference>
<evidence type="ECO:0000259" key="1">
    <source>
        <dbReference type="Pfam" id="PF06958"/>
    </source>
</evidence>
<sequence>MTSRILLTHSELREIYSTDPFSYDFEHIIAWDKPFTYPTAPPDISAFSISQLETNAEAFTQNIISNIEATCPKGTPGYAEYIVRQKTKIDETYTDNISRLYTERELFLSLRGKIIGQMGRYADSFTGQHIYIPIDISPGRWFAVLVGIHGTEEEFFELQHWVHNLVKSITSAQIEIVLQRCLLKVQEDLERTHLQLLAASKERHRQAQDSNIISFNLSPSLQLSTTQGPVATYVDLKSTATDLLKAGNLLTALAEGAATRFLKLFAGGLLYAPELGNSDLYHDAALSLPAELLIPRMPQDINDIAANHGELELPFRVQSDAGTYSLTKPSTSASGTNRIPVRPLFLDKARNSYVSLPSGELPTRLIFPIHTAGNSSTVSPLEPIPSNPYTGVRLIPETLVTIPFPASPTPNSKDCIYCFPVGSGLPPLYVVFSSPYPGATTRGKYSGRLYNPDESGGAIDELDWRNATITQAGIDLARLHTSRFDPSDANEIMLDRLTKILQGSMEATDTDKRFYTHEIRELERYRRLGVADNINPAPETEIWNNAHTATLEDYGLGADSNLLYTSEAAEADVLQTERENK</sequence>
<dbReference type="EMBL" id="CP077076">
    <property type="protein sequence ID" value="QXH53800.1"/>
    <property type="molecule type" value="Genomic_DNA"/>
</dbReference>
<gene>
    <name evidence="2" type="ORF">KSS94_12045</name>
</gene>
<proteinExistence type="predicted"/>